<reference evidence="1 2" key="2">
    <citation type="journal article" date="2012" name="Proc. Natl. Acad. Sci. U.S.A.">
        <title>Gain and loss of multiple functionally related, horizontally transferred genes in the reduced genomes of two microsporidian parasites.</title>
        <authorList>
            <person name="Pombert J.-F."/>
            <person name="Selman M."/>
            <person name="Burki F."/>
            <person name="Bardell F.T."/>
            <person name="Farinelli L."/>
            <person name="Solter L.F."/>
            <person name="Whitman D.W."/>
            <person name="Weiss L.M."/>
            <person name="Corradi N."/>
            <person name="Keeling P.J."/>
        </authorList>
    </citation>
    <scope>NUCLEOTIDE SEQUENCE [LARGE SCALE GENOMIC DNA]</scope>
    <source>
        <strain evidence="1 2">ATCC 50506</strain>
    </source>
</reference>
<accession>E0S5R6</accession>
<evidence type="ECO:0000313" key="1">
    <source>
        <dbReference type="EMBL" id="ADM11051.1"/>
    </source>
</evidence>
<gene>
    <name evidence="1" type="ORF">Eint_020520</name>
</gene>
<reference evidence="1 2" key="1">
    <citation type="journal article" date="2010" name="Nat. Commun.">
        <title>The complete sequence of the smallest known nuclear genome from the microsporidian Encephalitozoon intestinalis.</title>
        <authorList>
            <person name="Corradi N."/>
            <person name="Pombert J.-F."/>
            <person name="Farinelli L."/>
            <person name="Didier E.S."/>
            <person name="Keeling P.J."/>
        </authorList>
    </citation>
    <scope>NUCLEOTIDE SEQUENCE [LARGE SCALE GENOMIC DNA]</scope>
    <source>
        <strain evidence="1 2">ATCC 50506</strain>
    </source>
</reference>
<dbReference type="KEGG" id="ein:Eint_020520"/>
<organism evidence="1 2">
    <name type="scientific">Encephalitozoon intestinalis (strain ATCC 50506)</name>
    <name type="common">Microsporidian parasite</name>
    <name type="synonym">Septata intestinalis</name>
    <dbReference type="NCBI Taxonomy" id="876142"/>
    <lineage>
        <taxon>Eukaryota</taxon>
        <taxon>Fungi</taxon>
        <taxon>Fungi incertae sedis</taxon>
        <taxon>Microsporidia</taxon>
        <taxon>Unikaryonidae</taxon>
        <taxon>Encephalitozoon</taxon>
    </lineage>
</organism>
<dbReference type="RefSeq" id="XP_003072411.1">
    <property type="nucleotide sequence ID" value="XM_003072365.1"/>
</dbReference>
<dbReference type="InterPro" id="IPR031494">
    <property type="entry name" value="Beta_lactamase3"/>
</dbReference>
<dbReference type="OrthoDB" id="2194974at2759"/>
<keyword evidence="2" id="KW-1185">Reference proteome</keyword>
<dbReference type="AlphaFoldDB" id="E0S5R6"/>
<protein>
    <submittedName>
        <fullName evidence="1">Uncharacterized protein</fullName>
    </submittedName>
</protein>
<evidence type="ECO:0000313" key="2">
    <source>
        <dbReference type="Proteomes" id="UP000002313"/>
    </source>
</evidence>
<dbReference type="GeneID" id="9698754"/>
<dbReference type="VEuPathDB" id="MicrosporidiaDB:Eint_020520"/>
<dbReference type="EMBL" id="CP001943">
    <property type="protein sequence ID" value="ADM11051.1"/>
    <property type="molecule type" value="Genomic_DNA"/>
</dbReference>
<name>E0S5R6_ENCIT</name>
<dbReference type="InterPro" id="IPR036866">
    <property type="entry name" value="RibonucZ/Hydroxyglut_hydro"/>
</dbReference>
<dbReference type="Proteomes" id="UP000002313">
    <property type="component" value="Chromosome II"/>
</dbReference>
<proteinExistence type="predicted"/>
<dbReference type="SUPFAM" id="SSF56281">
    <property type="entry name" value="Metallo-hydrolase/oxidoreductase"/>
    <property type="match status" value="1"/>
</dbReference>
<sequence length="470" mass="53769">MTLIKRIISRNKSCYILQANEQTFLFDYPSSIYGTHFSFPSFAKAPKPLKLIFPKFVDNIDHILITRSDSLGVLFLEKDIPIYITEPVFEQILIKYKSLLKIPAYYEDEEDEGVSVEDADVERFRRNARFVRFNERCYFDNVLITPHPAGTFIGWTNYLIDIGDKRTIYYLTSLASKTRLSLEAGGISSDYLIINTDFPPPSHDIEEFSTYINDLGSDVAIVPLEMTTMLIEVLLHTLFVTQAKGTIPIYVVSSEFGRLHTTISIENEWLSKPFSSAKEPFPIRSYRRFYAVDTIDELSEISGPAVVFCDPLEFSLYSHPIFDNQKIISINNSVPFADANYNLKLELDPEEISSIHTGTIIHNPNPGEYLYIEAMPGHYCLAVDARSIQVYTNEIYLNGKLKFSDKHGFGKKMVFSQKKCKLSDLFSANRFFFSEGSYYFPQKGLKVTIDNKKAKIKKIIGLNKAKRTSK</sequence>
<dbReference type="Gene3D" id="3.60.15.10">
    <property type="entry name" value="Ribonuclease Z/Hydroxyacylglutathione hydrolase-like"/>
    <property type="match status" value="1"/>
</dbReference>
<dbReference type="Pfam" id="PF17030">
    <property type="entry name" value="Beta_lactamase3"/>
    <property type="match status" value="1"/>
</dbReference>
<dbReference type="HOGENOM" id="CLU_523689_0_0_1"/>